<evidence type="ECO:0000313" key="3">
    <source>
        <dbReference type="Proteomes" id="UP000256779"/>
    </source>
</evidence>
<comment type="caution">
    <text evidence="2">The sequence shown here is derived from an EMBL/GenBank/DDBJ whole genome shotgun (WGS) entry which is preliminary data.</text>
</comment>
<organism evidence="2 3">
    <name type="scientific">Marinoscillum furvescens DSM 4134</name>
    <dbReference type="NCBI Taxonomy" id="1122208"/>
    <lineage>
        <taxon>Bacteria</taxon>
        <taxon>Pseudomonadati</taxon>
        <taxon>Bacteroidota</taxon>
        <taxon>Cytophagia</taxon>
        <taxon>Cytophagales</taxon>
        <taxon>Reichenbachiellaceae</taxon>
        <taxon>Marinoscillum</taxon>
    </lineage>
</organism>
<feature type="chain" id="PRO_5017631620" evidence="1">
    <location>
        <begin position="19"/>
        <end position="118"/>
    </location>
</feature>
<evidence type="ECO:0000256" key="1">
    <source>
        <dbReference type="SAM" id="SignalP"/>
    </source>
</evidence>
<dbReference type="NCBIfam" id="TIGR00278">
    <property type="entry name" value="membrane protein insertion efficiency factor YidD"/>
    <property type="match status" value="1"/>
</dbReference>
<dbReference type="PANTHER" id="PTHR33383:SF1">
    <property type="entry name" value="MEMBRANE PROTEIN INSERTION EFFICIENCY FACTOR-RELATED"/>
    <property type="match status" value="1"/>
</dbReference>
<dbReference type="PANTHER" id="PTHR33383">
    <property type="entry name" value="MEMBRANE PROTEIN INSERTION EFFICIENCY FACTOR-RELATED"/>
    <property type="match status" value="1"/>
</dbReference>
<feature type="signal peptide" evidence="1">
    <location>
        <begin position="1"/>
        <end position="18"/>
    </location>
</feature>
<dbReference type="InterPro" id="IPR002696">
    <property type="entry name" value="Membr_insert_effic_factor_YidD"/>
</dbReference>
<accession>A0A3D9KY84</accession>
<dbReference type="SMART" id="SM01234">
    <property type="entry name" value="Haemolytic"/>
    <property type="match status" value="1"/>
</dbReference>
<keyword evidence="1" id="KW-0732">Signal</keyword>
<evidence type="ECO:0000313" key="2">
    <source>
        <dbReference type="EMBL" id="RED93362.1"/>
    </source>
</evidence>
<dbReference type="Pfam" id="PF01809">
    <property type="entry name" value="YidD"/>
    <property type="match status" value="1"/>
</dbReference>
<gene>
    <name evidence="2" type="ORF">C7460_1257</name>
</gene>
<protein>
    <submittedName>
        <fullName evidence="2">Hemolytic domain-containing protein</fullName>
    </submittedName>
</protein>
<dbReference type="EMBL" id="QREG01000025">
    <property type="protein sequence ID" value="RED93362.1"/>
    <property type="molecule type" value="Genomic_DNA"/>
</dbReference>
<keyword evidence="3" id="KW-1185">Reference proteome</keyword>
<dbReference type="Proteomes" id="UP000256779">
    <property type="component" value="Unassembled WGS sequence"/>
</dbReference>
<dbReference type="RefSeq" id="WP_115869899.1">
    <property type="nucleotide sequence ID" value="NZ_QREG01000025.1"/>
</dbReference>
<sequence>MRTAVFVVVLGLSFVAFSQSKSSDFERAAKQEEVVKSQKFKGLLKLYHVVFSEQILNDCIYEHSCSEFSQGAFDRFGFFKALMLTCDRLSRCNRTTLAETSRFRLTPEGKIKEEWDEY</sequence>
<dbReference type="AlphaFoldDB" id="A0A3D9KY84"/>
<name>A0A3D9KY84_MARFU</name>
<dbReference type="OrthoDB" id="955654at2"/>
<proteinExistence type="predicted"/>
<reference evidence="2 3" key="1">
    <citation type="submission" date="2018-07" db="EMBL/GenBank/DDBJ databases">
        <title>Genomic Encyclopedia of Type Strains, Phase IV (KMG-IV): sequencing the most valuable type-strain genomes for metagenomic binning, comparative biology and taxonomic classification.</title>
        <authorList>
            <person name="Goeker M."/>
        </authorList>
    </citation>
    <scope>NUCLEOTIDE SEQUENCE [LARGE SCALE GENOMIC DNA]</scope>
    <source>
        <strain evidence="2 3">DSM 4134</strain>
    </source>
</reference>